<evidence type="ECO:0000259" key="17">
    <source>
        <dbReference type="PROSITE" id="PS50886"/>
    </source>
</evidence>
<dbReference type="PROSITE" id="PS50886">
    <property type="entry name" value="TRBD"/>
    <property type="match status" value="1"/>
</dbReference>
<feature type="domain" description="TRNA-binding" evidence="17">
    <location>
        <begin position="39"/>
        <end position="147"/>
    </location>
</feature>
<dbReference type="InterPro" id="IPR045060">
    <property type="entry name" value="Phe-tRNA-ligase_IIc_bsu"/>
</dbReference>
<dbReference type="SUPFAM" id="SSF54991">
    <property type="entry name" value="Anticodon-binding domain of PheRS"/>
    <property type="match status" value="1"/>
</dbReference>
<dbReference type="Proteomes" id="UP000671862">
    <property type="component" value="Chromosome"/>
</dbReference>
<dbReference type="Pfam" id="PF03147">
    <property type="entry name" value="FDX-ACB"/>
    <property type="match status" value="1"/>
</dbReference>
<evidence type="ECO:0000256" key="14">
    <source>
        <dbReference type="ARBA" id="ARBA00049255"/>
    </source>
</evidence>
<dbReference type="Pfam" id="PF03483">
    <property type="entry name" value="B3_4"/>
    <property type="match status" value="1"/>
</dbReference>
<dbReference type="Gene3D" id="2.40.50.140">
    <property type="entry name" value="Nucleic acid-binding proteins"/>
    <property type="match status" value="1"/>
</dbReference>
<dbReference type="InterPro" id="IPR009061">
    <property type="entry name" value="DNA-bd_dom_put_sf"/>
</dbReference>
<accession>A0ABX7S618</accession>
<dbReference type="SMART" id="SM00874">
    <property type="entry name" value="B5"/>
    <property type="match status" value="1"/>
</dbReference>
<dbReference type="RefSeq" id="WP_207565991.1">
    <property type="nucleotide sequence ID" value="NZ_CP071446.1"/>
</dbReference>
<dbReference type="Gene3D" id="3.50.40.10">
    <property type="entry name" value="Phenylalanyl-trna Synthetase, Chain B, domain 3"/>
    <property type="match status" value="1"/>
</dbReference>
<evidence type="ECO:0000256" key="11">
    <source>
        <dbReference type="ARBA" id="ARBA00022884"/>
    </source>
</evidence>
<comment type="catalytic activity">
    <reaction evidence="14 15">
        <text>tRNA(Phe) + L-phenylalanine + ATP = L-phenylalanyl-tRNA(Phe) + AMP + diphosphate + H(+)</text>
        <dbReference type="Rhea" id="RHEA:19413"/>
        <dbReference type="Rhea" id="RHEA-COMP:9668"/>
        <dbReference type="Rhea" id="RHEA-COMP:9699"/>
        <dbReference type="ChEBI" id="CHEBI:15378"/>
        <dbReference type="ChEBI" id="CHEBI:30616"/>
        <dbReference type="ChEBI" id="CHEBI:33019"/>
        <dbReference type="ChEBI" id="CHEBI:58095"/>
        <dbReference type="ChEBI" id="CHEBI:78442"/>
        <dbReference type="ChEBI" id="CHEBI:78531"/>
        <dbReference type="ChEBI" id="CHEBI:456215"/>
        <dbReference type="EC" id="6.1.1.20"/>
    </reaction>
</comment>
<dbReference type="NCBIfam" id="TIGR00472">
    <property type="entry name" value="pheT_bact"/>
    <property type="match status" value="1"/>
</dbReference>
<protein>
    <recommendedName>
        <fullName evidence="15">Phenylalanine--tRNA ligase beta subunit</fullName>
        <ecNumber evidence="15">6.1.1.20</ecNumber>
    </recommendedName>
    <alternativeName>
        <fullName evidence="15">Phenylalanyl-tRNA synthetase beta subunit</fullName>
        <shortName evidence="15">PheRS</shortName>
    </alternativeName>
</protein>
<evidence type="ECO:0000313" key="20">
    <source>
        <dbReference type="EMBL" id="QTA37266.1"/>
    </source>
</evidence>
<dbReference type="InterPro" id="IPR045864">
    <property type="entry name" value="aa-tRNA-synth_II/BPL/LPL"/>
</dbReference>
<dbReference type="InterPro" id="IPR041616">
    <property type="entry name" value="PheRS_beta_core"/>
</dbReference>
<comment type="similarity">
    <text evidence="2 15">Belongs to the phenylalanyl-tRNA synthetase beta subunit family. Type 1 subfamily.</text>
</comment>
<dbReference type="InterPro" id="IPR005121">
    <property type="entry name" value="Fdx_antiC-bd"/>
</dbReference>
<dbReference type="InterPro" id="IPR004532">
    <property type="entry name" value="Phe-tRNA-ligase_IIc_bsu_bact"/>
</dbReference>
<feature type="domain" description="FDX-ACB" evidence="18">
    <location>
        <begin position="694"/>
        <end position="785"/>
    </location>
</feature>
<comment type="cofactor">
    <cofactor evidence="15">
        <name>Mg(2+)</name>
        <dbReference type="ChEBI" id="CHEBI:18420"/>
    </cofactor>
    <text evidence="15">Binds 2 magnesium ions per tetramer.</text>
</comment>
<dbReference type="SMART" id="SM00896">
    <property type="entry name" value="FDX-ACB"/>
    <property type="match status" value="1"/>
</dbReference>
<evidence type="ECO:0000256" key="4">
    <source>
        <dbReference type="ARBA" id="ARBA00022490"/>
    </source>
</evidence>
<dbReference type="Gene3D" id="3.30.70.380">
    <property type="entry name" value="Ferrodoxin-fold anticodon-binding domain"/>
    <property type="match status" value="1"/>
</dbReference>
<dbReference type="SUPFAM" id="SSF55681">
    <property type="entry name" value="Class II aaRS and biotin synthetases"/>
    <property type="match status" value="1"/>
</dbReference>
<evidence type="ECO:0000256" key="13">
    <source>
        <dbReference type="ARBA" id="ARBA00023146"/>
    </source>
</evidence>
<evidence type="ECO:0000256" key="3">
    <source>
        <dbReference type="ARBA" id="ARBA00011209"/>
    </source>
</evidence>
<dbReference type="PROSITE" id="PS51483">
    <property type="entry name" value="B5"/>
    <property type="match status" value="1"/>
</dbReference>
<dbReference type="PANTHER" id="PTHR10947">
    <property type="entry name" value="PHENYLALANYL-TRNA SYNTHETASE BETA CHAIN AND LEUCINE-RICH REPEAT-CONTAINING PROTEIN 47"/>
    <property type="match status" value="1"/>
</dbReference>
<proteinExistence type="inferred from homology"/>
<keyword evidence="8 15" id="KW-0547">Nucleotide-binding</keyword>
<feature type="binding site" evidence="15">
    <location>
        <position position="460"/>
    </location>
    <ligand>
        <name>Mg(2+)</name>
        <dbReference type="ChEBI" id="CHEBI:18420"/>
        <note>shared with alpha subunit</note>
    </ligand>
</feature>
<evidence type="ECO:0000256" key="16">
    <source>
        <dbReference type="PROSITE-ProRule" id="PRU00209"/>
    </source>
</evidence>
<evidence type="ECO:0000256" key="5">
    <source>
        <dbReference type="ARBA" id="ARBA00022555"/>
    </source>
</evidence>
<keyword evidence="21" id="KW-1185">Reference proteome</keyword>
<dbReference type="SUPFAM" id="SSF56037">
    <property type="entry name" value="PheT/TilS domain"/>
    <property type="match status" value="1"/>
</dbReference>
<dbReference type="InterPro" id="IPR020825">
    <property type="entry name" value="Phe-tRNA_synthase-like_B3/B4"/>
</dbReference>
<feature type="binding site" evidence="15">
    <location>
        <position position="459"/>
    </location>
    <ligand>
        <name>Mg(2+)</name>
        <dbReference type="ChEBI" id="CHEBI:18420"/>
        <note>shared with alpha subunit</note>
    </ligand>
</feature>
<organism evidence="20 21">
    <name type="scientific">Thermosipho ferrireducens</name>
    <dbReference type="NCBI Taxonomy" id="2571116"/>
    <lineage>
        <taxon>Bacteria</taxon>
        <taxon>Thermotogati</taxon>
        <taxon>Thermotogota</taxon>
        <taxon>Thermotogae</taxon>
        <taxon>Thermotogales</taxon>
        <taxon>Fervidobacteriaceae</taxon>
        <taxon>Thermosipho</taxon>
    </lineage>
</organism>
<dbReference type="SMART" id="SM00873">
    <property type="entry name" value="B3_4"/>
    <property type="match status" value="1"/>
</dbReference>
<dbReference type="Pfam" id="PF03484">
    <property type="entry name" value="B5"/>
    <property type="match status" value="1"/>
</dbReference>
<reference evidence="20 21" key="1">
    <citation type="submission" date="2021-03" db="EMBL/GenBank/DDBJ databases">
        <title>Thermosipho ferrireducens sp.nov., an anaerobic thermophilic iron-reducing bacterium isolated from a deep-sea hydrothermal sulfide deposits.</title>
        <authorList>
            <person name="Zeng X."/>
            <person name="Chen Y."/>
            <person name="Shao Z."/>
        </authorList>
    </citation>
    <scope>NUCLEOTIDE SEQUENCE [LARGE SCALE GENOMIC DNA]</scope>
    <source>
        <strain evidence="20 21">JL129W03</strain>
    </source>
</reference>
<evidence type="ECO:0000313" key="21">
    <source>
        <dbReference type="Proteomes" id="UP000671862"/>
    </source>
</evidence>
<keyword evidence="7 15" id="KW-0479">Metal-binding</keyword>
<evidence type="ECO:0000256" key="6">
    <source>
        <dbReference type="ARBA" id="ARBA00022598"/>
    </source>
</evidence>
<dbReference type="InterPro" id="IPR033714">
    <property type="entry name" value="tRNA_bind_bactPheRS"/>
</dbReference>
<dbReference type="GO" id="GO:0004826">
    <property type="term" value="F:phenylalanine-tRNA ligase activity"/>
    <property type="evidence" value="ECO:0007669"/>
    <property type="project" value="UniProtKB-EC"/>
</dbReference>
<dbReference type="InterPro" id="IPR002547">
    <property type="entry name" value="tRNA-bd_dom"/>
</dbReference>
<evidence type="ECO:0000259" key="19">
    <source>
        <dbReference type="PROSITE" id="PS51483"/>
    </source>
</evidence>
<dbReference type="PROSITE" id="PS51447">
    <property type="entry name" value="FDX_ACB"/>
    <property type="match status" value="1"/>
</dbReference>
<keyword evidence="13 15" id="KW-0030">Aminoacyl-tRNA synthetase</keyword>
<comment type="subunit">
    <text evidence="3 15">Tetramer of two alpha and two beta subunits.</text>
</comment>
<keyword evidence="12 15" id="KW-0648">Protein biosynthesis</keyword>
<evidence type="ECO:0000256" key="15">
    <source>
        <dbReference type="HAMAP-Rule" id="MF_00283"/>
    </source>
</evidence>
<evidence type="ECO:0000256" key="7">
    <source>
        <dbReference type="ARBA" id="ARBA00022723"/>
    </source>
</evidence>
<keyword evidence="11 16" id="KW-0694">RNA-binding</keyword>
<gene>
    <name evidence="15" type="primary">pheT</name>
    <name evidence="20" type="ORF">JYK00_05850</name>
</gene>
<evidence type="ECO:0000256" key="12">
    <source>
        <dbReference type="ARBA" id="ARBA00022917"/>
    </source>
</evidence>
<evidence type="ECO:0000256" key="1">
    <source>
        <dbReference type="ARBA" id="ARBA00004496"/>
    </source>
</evidence>
<dbReference type="Gene3D" id="3.30.56.10">
    <property type="match status" value="2"/>
</dbReference>
<dbReference type="PANTHER" id="PTHR10947:SF0">
    <property type="entry name" value="PHENYLALANINE--TRNA LIGASE BETA SUBUNIT"/>
    <property type="match status" value="1"/>
</dbReference>
<comment type="subcellular location">
    <subcellularLocation>
        <location evidence="1 15">Cytoplasm</location>
    </subcellularLocation>
</comment>
<dbReference type="InterPro" id="IPR005146">
    <property type="entry name" value="B3/B4_tRNA-bd"/>
</dbReference>
<dbReference type="EMBL" id="CP071446">
    <property type="protein sequence ID" value="QTA37266.1"/>
    <property type="molecule type" value="Genomic_DNA"/>
</dbReference>
<evidence type="ECO:0000256" key="8">
    <source>
        <dbReference type="ARBA" id="ARBA00022741"/>
    </source>
</evidence>
<feature type="binding site" evidence="15">
    <location>
        <position position="456"/>
    </location>
    <ligand>
        <name>Mg(2+)</name>
        <dbReference type="ChEBI" id="CHEBI:18420"/>
        <note>shared with alpha subunit</note>
    </ligand>
</feature>
<keyword evidence="5 16" id="KW-0820">tRNA-binding</keyword>
<feature type="binding site" evidence="15">
    <location>
        <position position="450"/>
    </location>
    <ligand>
        <name>Mg(2+)</name>
        <dbReference type="ChEBI" id="CHEBI:18420"/>
        <note>shared with alpha subunit</note>
    </ligand>
</feature>
<keyword evidence="10 15" id="KW-0460">Magnesium</keyword>
<dbReference type="CDD" id="cd02796">
    <property type="entry name" value="tRNA_bind_bactPheRS"/>
    <property type="match status" value="1"/>
</dbReference>
<evidence type="ECO:0000259" key="18">
    <source>
        <dbReference type="PROSITE" id="PS51447"/>
    </source>
</evidence>
<keyword evidence="4 15" id="KW-0963">Cytoplasm</keyword>
<dbReference type="SUPFAM" id="SSF46955">
    <property type="entry name" value="Putative DNA-binding domain"/>
    <property type="match status" value="1"/>
</dbReference>
<evidence type="ECO:0000256" key="9">
    <source>
        <dbReference type="ARBA" id="ARBA00022840"/>
    </source>
</evidence>
<feature type="domain" description="B5" evidence="19">
    <location>
        <begin position="395"/>
        <end position="472"/>
    </location>
</feature>
<dbReference type="InterPro" id="IPR012340">
    <property type="entry name" value="NA-bd_OB-fold"/>
</dbReference>
<keyword evidence="6 15" id="KW-0436">Ligase</keyword>
<dbReference type="Pfam" id="PF01588">
    <property type="entry name" value="tRNA_bind"/>
    <property type="match status" value="1"/>
</dbReference>
<dbReference type="HAMAP" id="MF_00283">
    <property type="entry name" value="Phe_tRNA_synth_beta1"/>
    <property type="match status" value="1"/>
</dbReference>
<dbReference type="Pfam" id="PF17759">
    <property type="entry name" value="tRNA_synthFbeta"/>
    <property type="match status" value="1"/>
</dbReference>
<dbReference type="SUPFAM" id="SSF50249">
    <property type="entry name" value="Nucleic acid-binding proteins"/>
    <property type="match status" value="1"/>
</dbReference>
<dbReference type="Gene3D" id="3.30.930.10">
    <property type="entry name" value="Bira Bifunctional Protein, Domain 2"/>
    <property type="match status" value="1"/>
</dbReference>
<name>A0ABX7S618_9BACT</name>
<dbReference type="InterPro" id="IPR036690">
    <property type="entry name" value="Fdx_antiC-bd_sf"/>
</dbReference>
<dbReference type="EC" id="6.1.1.20" evidence="15"/>
<evidence type="ECO:0000256" key="10">
    <source>
        <dbReference type="ARBA" id="ARBA00022842"/>
    </source>
</evidence>
<keyword evidence="9 15" id="KW-0067">ATP-binding</keyword>
<sequence length="789" mass="89228">MKVPVEWLKDFVTTNKSVSEIAERLSLSGNNVEQIIKPFPLSGPILAGKIINIQKHPDADKLVVCEVEIGNEKRNIITGDLTVKVNDIIPVALDGAILANGMKIERRKMRGVISEGMMCSLEELGLEEKSESVYRFEDQVPVGTDVVKYLKLDDETLDIEITPNRPDCLSIIGIARELSALFNIPLSVPENNYEKMGKCDVSVTIESEGCWRYVARVVRNVKIGESPLWLKRRLISAGIRPINNIVDITNYVMLETGHPVHAFDLNMVGNKIIVRNAKKGEKILLLDEKEYEMKGGEILITNGEKILALGGIMGGELTGVKETTTDLLLEVAMFDPVQIRKAAKQHGLMTESSYRFERGVDPDDALFVMERLSTLIYEIAGGVSSEVLDVYSKRVEPGKIIFQKQLIENVIGVQIPEDISKAILQNLGFKVLDRDEKTWEICVPTFRYFDIERPIDIVEEVGRIYGYDSVESTPFRVLVGKGGRTREQRLRSKLRELMVSQGFSEAITLSFISEKIHKCWGISKNSVPLLNPINEDMNIMRPTLLYGLMESLSYNYKRQNRDVKIFEIGNVFIGAKEQPENVEKIAGVAVGRINKYDYTDNRKFNFYIFKGILDNISKSFGVKFSYEDTEIEGFVPTQVAAVILNGKRIGFIGMLEPDFVNKVYDVKDEVFVFELSTKELYENYIEVPEYKASVIYPGIRRDIAFLIPSNFKAGILVEEFEKSKIVEEAGIADIYKGKGIPEGFTSVTFYAVFRSQDKTLNDEEVNKEWENIKQNIINKYPVKVRFEGA</sequence>
<evidence type="ECO:0000256" key="2">
    <source>
        <dbReference type="ARBA" id="ARBA00008653"/>
    </source>
</evidence>
<dbReference type="InterPro" id="IPR005147">
    <property type="entry name" value="tRNA_synthase_B5-dom"/>
</dbReference>
<dbReference type="CDD" id="cd00769">
    <property type="entry name" value="PheRS_beta_core"/>
    <property type="match status" value="1"/>
</dbReference>